<keyword evidence="2" id="KW-1185">Reference proteome</keyword>
<dbReference type="EMBL" id="CP033972">
    <property type="protein sequence ID" value="AZG47353.1"/>
    <property type="molecule type" value="Genomic_DNA"/>
</dbReference>
<gene>
    <name evidence="1" type="ORF">D7316_03962</name>
</gene>
<reference evidence="1 2" key="1">
    <citation type="submission" date="2018-11" db="EMBL/GenBank/DDBJ databases">
        <title>Gordonia insulae sp. nov., isolated from an island soil.</title>
        <authorList>
            <person name="Kim Y.S."/>
            <person name="Kim S.B."/>
        </authorList>
    </citation>
    <scope>NUCLEOTIDE SEQUENCE [LARGE SCALE GENOMIC DNA]</scope>
    <source>
        <strain evidence="1 2">MMS17-SY073</strain>
    </source>
</reference>
<dbReference type="KEGG" id="gom:D7316_03962"/>
<dbReference type="AlphaFoldDB" id="A0A3G8JQZ2"/>
<accession>A0A3G8JQZ2</accession>
<proteinExistence type="predicted"/>
<evidence type="ECO:0000313" key="2">
    <source>
        <dbReference type="Proteomes" id="UP000271469"/>
    </source>
</evidence>
<sequence>MPAVGPSNAKLISRNGIGGTTDIQRVMRSGSPGRAGWTLTASLLPMLPKAQPRPPRTVRIIGMIAATPSELWVARSIPIRIMPITATAIPMTWSGLIRSRKNSTPSSTVNGAEVWSTSDASPVGIPRSIARKRNENCRTPKPTAYSRNHLTWTLGKRTNSTTGIAITEKRSAAQKNGGN</sequence>
<name>A0A3G8JQZ2_9ACTN</name>
<protein>
    <submittedName>
        <fullName evidence="1">Uncharacterized protein</fullName>
    </submittedName>
</protein>
<evidence type="ECO:0000313" key="1">
    <source>
        <dbReference type="EMBL" id="AZG47353.1"/>
    </source>
</evidence>
<organism evidence="1 2">
    <name type="scientific">Gordonia insulae</name>
    <dbReference type="NCBI Taxonomy" id="2420509"/>
    <lineage>
        <taxon>Bacteria</taxon>
        <taxon>Bacillati</taxon>
        <taxon>Actinomycetota</taxon>
        <taxon>Actinomycetes</taxon>
        <taxon>Mycobacteriales</taxon>
        <taxon>Gordoniaceae</taxon>
        <taxon>Gordonia</taxon>
    </lineage>
</organism>
<dbReference type="Proteomes" id="UP000271469">
    <property type="component" value="Chromosome"/>
</dbReference>